<dbReference type="EMBL" id="WIVT01000019">
    <property type="protein sequence ID" value="MQU17839.1"/>
    <property type="molecule type" value="Genomic_DNA"/>
</dbReference>
<organism evidence="2 3">
    <name type="scientific">Pseudomonas helleri</name>
    <dbReference type="NCBI Taxonomy" id="1608996"/>
    <lineage>
        <taxon>Bacteria</taxon>
        <taxon>Pseudomonadati</taxon>
        <taxon>Pseudomonadota</taxon>
        <taxon>Gammaproteobacteria</taxon>
        <taxon>Pseudomonadales</taxon>
        <taxon>Pseudomonadaceae</taxon>
        <taxon>Pseudomonas</taxon>
    </lineage>
</organism>
<gene>
    <name evidence="2" type="ORF">GHN41_15480</name>
    <name evidence="1" type="ORF">GHN94_09470</name>
</gene>
<keyword evidence="4" id="KW-1185">Reference proteome</keyword>
<evidence type="ECO:0000313" key="4">
    <source>
        <dbReference type="Proteomes" id="UP000713985"/>
    </source>
</evidence>
<dbReference type="Proteomes" id="UP000713985">
    <property type="component" value="Unassembled WGS sequence"/>
</dbReference>
<accession>A0A6A7YJN5</accession>
<evidence type="ECO:0000313" key="1">
    <source>
        <dbReference type="EMBL" id="MQT26054.1"/>
    </source>
</evidence>
<proteinExistence type="predicted"/>
<dbReference type="RefSeq" id="WP_153404903.1">
    <property type="nucleotide sequence ID" value="NZ_JBQQHV010000046.1"/>
</dbReference>
<name>A0A6A7YJN5_9PSED</name>
<dbReference type="Proteomes" id="UP000443000">
    <property type="component" value="Unassembled WGS sequence"/>
</dbReference>
<dbReference type="OrthoDB" id="9816412at2"/>
<dbReference type="AlphaFoldDB" id="A0A6A7YJN5"/>
<comment type="caution">
    <text evidence="2">The sequence shown here is derived from an EMBL/GenBank/DDBJ whole genome shotgun (WGS) entry which is preliminary data.</text>
</comment>
<evidence type="ECO:0000313" key="3">
    <source>
        <dbReference type="Proteomes" id="UP000443000"/>
    </source>
</evidence>
<dbReference type="EMBL" id="WIWP01000012">
    <property type="protein sequence ID" value="MQT26054.1"/>
    <property type="molecule type" value="Genomic_DNA"/>
</dbReference>
<evidence type="ECO:0000313" key="2">
    <source>
        <dbReference type="EMBL" id="MQU17839.1"/>
    </source>
</evidence>
<protein>
    <submittedName>
        <fullName evidence="2">Uncharacterized protein</fullName>
    </submittedName>
</protein>
<sequence length="185" mass="20451">MARELKTFQIFRSGTHVAMNGTKINFSEQDLKKTVDAYKQTVWSAPLVIGHPIADHAPSHGDVVRMFVDGSALYAEAEVDGELIDLVRAGRYTNRSASFYHPDQANNPVPGTYYLRHVGFLGGQPPAVKGMAPLGFGETNPLLDDISRRFFCYAEPESFRSTNPLVADAEARQMRDRATSGYTPL</sequence>
<reference evidence="3 4" key="1">
    <citation type="submission" date="2019-10" db="EMBL/GenBank/DDBJ databases">
        <title>Evaluation of single-gene subtyping targets for Pseudomonas.</title>
        <authorList>
            <person name="Reichler S.J."/>
            <person name="Orsi R.H."/>
            <person name="Wiedmann M."/>
            <person name="Martin N.H."/>
            <person name="Murphy S.I."/>
        </authorList>
    </citation>
    <scope>NUCLEOTIDE SEQUENCE [LARGE SCALE GENOMIC DNA]</scope>
    <source>
        <strain evidence="1 4">FSL R10-0802</strain>
        <strain evidence="2 3">FSL R10-1594</strain>
    </source>
</reference>